<dbReference type="EMBL" id="WVUH01000391">
    <property type="protein sequence ID" value="MBO4210029.1"/>
    <property type="molecule type" value="Genomic_DNA"/>
</dbReference>
<organism evidence="1 2">
    <name type="scientific">Micromonospora echinofusca</name>
    <dbReference type="NCBI Taxonomy" id="47858"/>
    <lineage>
        <taxon>Bacteria</taxon>
        <taxon>Bacillati</taxon>
        <taxon>Actinomycetota</taxon>
        <taxon>Actinomycetes</taxon>
        <taxon>Micromonosporales</taxon>
        <taxon>Micromonosporaceae</taxon>
        <taxon>Micromonospora</taxon>
    </lineage>
</organism>
<evidence type="ECO:0000313" key="2">
    <source>
        <dbReference type="Proteomes" id="UP000823521"/>
    </source>
</evidence>
<comment type="caution">
    <text evidence="1">The sequence shown here is derived from an EMBL/GenBank/DDBJ whole genome shotgun (WGS) entry which is preliminary data.</text>
</comment>
<proteinExistence type="predicted"/>
<dbReference type="RefSeq" id="WP_208817143.1">
    <property type="nucleotide sequence ID" value="NZ_WVUH01000391.1"/>
</dbReference>
<keyword evidence="2" id="KW-1185">Reference proteome</keyword>
<dbReference type="Proteomes" id="UP000823521">
    <property type="component" value="Unassembled WGS sequence"/>
</dbReference>
<protein>
    <submittedName>
        <fullName evidence="1">Uncharacterized protein</fullName>
    </submittedName>
</protein>
<reference evidence="1 2" key="1">
    <citation type="submission" date="2019-12" db="EMBL/GenBank/DDBJ databases">
        <title>Whole genome sequencing of endophytic Actinobacterium Micromonospora sp. MPMI6T.</title>
        <authorList>
            <person name="Evv R."/>
            <person name="Podile A.R."/>
        </authorList>
    </citation>
    <scope>NUCLEOTIDE SEQUENCE [LARGE SCALE GENOMIC DNA]</scope>
    <source>
        <strain evidence="1 2">MPMI6</strain>
    </source>
</reference>
<evidence type="ECO:0000313" key="1">
    <source>
        <dbReference type="EMBL" id="MBO4210029.1"/>
    </source>
</evidence>
<accession>A0ABS3VZT1</accession>
<gene>
    <name evidence="1" type="ORF">GSF22_29150</name>
</gene>
<name>A0ABS3VZT1_MICEH</name>
<sequence>MAGFGYKTSWLAVRDRTPDQVADALDLRDRRVLDWADGTDRAYRHGVYVTASVPGWTLAHGRVHIPAGFDATEPPFADWLTELSRYLGEVQFFANERVPDYHAWARALDGELLRAYCYVGERDEVSLFLGDPTADEIEFDIGIRDREPGWEHWSDEQWDVWFDTTPSESDVMAMAGRWSVDPTMIDDVAVTVTGIYGLPPSVCGE</sequence>